<dbReference type="GO" id="GO:0009378">
    <property type="term" value="F:four-way junction helicase activity"/>
    <property type="evidence" value="ECO:0007669"/>
    <property type="project" value="InterPro"/>
</dbReference>
<dbReference type="EMBL" id="AAZJ01000001">
    <property type="protein sequence ID" value="EDK14703.1"/>
    <property type="molecule type" value="Genomic_DNA"/>
</dbReference>
<keyword evidence="4" id="KW-0378">Hydrolase</keyword>
<dbReference type="Pfam" id="PF05496">
    <property type="entry name" value="RuvB_N"/>
    <property type="match status" value="1"/>
</dbReference>
<evidence type="ECO:0000256" key="2">
    <source>
        <dbReference type="ARBA" id="ARBA00022840"/>
    </source>
</evidence>
<feature type="domain" description="RuvB-like AAA+ ATPase" evidence="3">
    <location>
        <begin position="23"/>
        <end position="61"/>
    </location>
</feature>
<keyword evidence="2" id="KW-0067">ATP-binding</keyword>
<evidence type="ECO:0000313" key="5">
    <source>
        <dbReference type="Proteomes" id="UP000005596"/>
    </source>
</evidence>
<dbReference type="GO" id="GO:0016787">
    <property type="term" value="F:hydrolase activity"/>
    <property type="evidence" value="ECO:0007669"/>
    <property type="project" value="UniProtKB-KW"/>
</dbReference>
<protein>
    <submittedName>
        <fullName evidence="4">Holliday junction DNA helicase B</fullName>
        <ecNumber evidence="4">3.1.22.4</ecNumber>
    </submittedName>
</protein>
<name>A4NW27_HAEIF</name>
<evidence type="ECO:0000313" key="4">
    <source>
        <dbReference type="EMBL" id="EDK14703.1"/>
    </source>
</evidence>
<gene>
    <name evidence="4" type="primary">ruvB</name>
    <name evidence="4" type="ORF">CGSHiR3021_09360</name>
</gene>
<organism evidence="4 5">
    <name type="scientific">Haemophilus influenzae 22.4-21</name>
    <dbReference type="NCBI Taxonomy" id="375063"/>
    <lineage>
        <taxon>Bacteria</taxon>
        <taxon>Pseudomonadati</taxon>
        <taxon>Pseudomonadota</taxon>
        <taxon>Gammaproteobacteria</taxon>
        <taxon>Pasteurellales</taxon>
        <taxon>Pasteurellaceae</taxon>
        <taxon>Haemophilus</taxon>
    </lineage>
</organism>
<dbReference type="EC" id="3.1.22.4" evidence="4"/>
<keyword evidence="1" id="KW-0547">Nucleotide-binding</keyword>
<dbReference type="GO" id="GO:0006310">
    <property type="term" value="P:DNA recombination"/>
    <property type="evidence" value="ECO:0007669"/>
    <property type="project" value="InterPro"/>
</dbReference>
<dbReference type="GO" id="GO:0006281">
    <property type="term" value="P:DNA repair"/>
    <property type="evidence" value="ECO:0007669"/>
    <property type="project" value="InterPro"/>
</dbReference>
<reference evidence="4 5" key="1">
    <citation type="journal article" date="2007" name="Genome Biol.">
        <title>Characterization and modeling of the Haemophilus influenzae core and supragenomes based on the complete genomic sequences of Rd and 12 clinical nontypeable strains.</title>
        <authorList>
            <person name="Hogg J.S."/>
            <person name="Hu F.Z."/>
            <person name="Janto B."/>
            <person name="Boissy R."/>
            <person name="Hayes J."/>
            <person name="Keefe R."/>
            <person name="Post J.C."/>
            <person name="Ehrlich G.D."/>
        </authorList>
    </citation>
    <scope>NUCLEOTIDE SEQUENCE [LARGE SCALE GENOMIC DNA]</scope>
    <source>
        <strain evidence="4 5">22.4-21</strain>
    </source>
</reference>
<dbReference type="Proteomes" id="UP000005596">
    <property type="component" value="Unassembled WGS sequence"/>
</dbReference>
<dbReference type="PANTHER" id="PTHR42848:SF1">
    <property type="entry name" value="HOLLIDAY JUNCTION BRANCH MIGRATION COMPLEX SUBUNIT RUVB"/>
    <property type="match status" value="1"/>
</dbReference>
<dbReference type="PANTHER" id="PTHR42848">
    <property type="match status" value="1"/>
</dbReference>
<evidence type="ECO:0000256" key="1">
    <source>
        <dbReference type="ARBA" id="ARBA00022741"/>
    </source>
</evidence>
<dbReference type="GO" id="GO:0003677">
    <property type="term" value="F:DNA binding"/>
    <property type="evidence" value="ECO:0007669"/>
    <property type="project" value="InterPro"/>
</dbReference>
<accession>A4NW27</accession>
<proteinExistence type="predicted"/>
<sequence length="80" mass="9380">MIEADRIISGQAKVDEDVIDRAIRPKLLADYVGQPQVREQMDIFIKAAKLRQDALDHLLILALQVWEKQRLLILWQMKWA</sequence>
<dbReference type="GO" id="GO:0005524">
    <property type="term" value="F:ATP binding"/>
    <property type="evidence" value="ECO:0007669"/>
    <property type="project" value="UniProtKB-KW"/>
</dbReference>
<dbReference type="InterPro" id="IPR004605">
    <property type="entry name" value="DNA_helicase_Holl-junc_RuvB"/>
</dbReference>
<keyword evidence="4" id="KW-0347">Helicase</keyword>
<dbReference type="AlphaFoldDB" id="A4NW27"/>
<dbReference type="InterPro" id="IPR008824">
    <property type="entry name" value="RuvB-like_N"/>
</dbReference>
<evidence type="ECO:0000259" key="3">
    <source>
        <dbReference type="Pfam" id="PF05496"/>
    </source>
</evidence>